<accession>A0A087TDB1</accession>
<evidence type="ECO:0000256" key="1">
    <source>
        <dbReference type="SAM" id="MobiDB-lite"/>
    </source>
</evidence>
<organism evidence="2 3">
    <name type="scientific">Stegodyphus mimosarum</name>
    <name type="common">African social velvet spider</name>
    <dbReference type="NCBI Taxonomy" id="407821"/>
    <lineage>
        <taxon>Eukaryota</taxon>
        <taxon>Metazoa</taxon>
        <taxon>Ecdysozoa</taxon>
        <taxon>Arthropoda</taxon>
        <taxon>Chelicerata</taxon>
        <taxon>Arachnida</taxon>
        <taxon>Araneae</taxon>
        <taxon>Araneomorphae</taxon>
        <taxon>Entelegynae</taxon>
        <taxon>Eresoidea</taxon>
        <taxon>Eresidae</taxon>
        <taxon>Stegodyphus</taxon>
    </lineage>
</organism>
<name>A0A087TDB1_STEMI</name>
<feature type="region of interest" description="Disordered" evidence="1">
    <location>
        <begin position="1"/>
        <end position="73"/>
    </location>
</feature>
<feature type="non-terminal residue" evidence="2">
    <location>
        <position position="73"/>
    </location>
</feature>
<protein>
    <submittedName>
        <fullName evidence="2">Uncharacterized protein</fullName>
    </submittedName>
</protein>
<dbReference type="EMBL" id="KK114701">
    <property type="protein sequence ID" value="KFM63100.1"/>
    <property type="molecule type" value="Genomic_DNA"/>
</dbReference>
<keyword evidence="3" id="KW-1185">Reference proteome</keyword>
<evidence type="ECO:0000313" key="3">
    <source>
        <dbReference type="Proteomes" id="UP000054359"/>
    </source>
</evidence>
<dbReference type="AlphaFoldDB" id="A0A087TDB1"/>
<feature type="compositionally biased region" description="Basic and acidic residues" evidence="1">
    <location>
        <begin position="1"/>
        <end position="24"/>
    </location>
</feature>
<sequence>MNQLTEEQRKRIEENRRKALEKRAARSALENGNKSTNPAVKEINLTNTSSFFKNSFEPSKSSETYANNTAIKN</sequence>
<proteinExistence type="predicted"/>
<reference evidence="2 3" key="1">
    <citation type="submission" date="2013-11" db="EMBL/GenBank/DDBJ databases">
        <title>Genome sequencing of Stegodyphus mimosarum.</title>
        <authorList>
            <person name="Bechsgaard J."/>
        </authorList>
    </citation>
    <scope>NUCLEOTIDE SEQUENCE [LARGE SCALE GENOMIC DNA]</scope>
</reference>
<dbReference type="Proteomes" id="UP000054359">
    <property type="component" value="Unassembled WGS sequence"/>
</dbReference>
<gene>
    <name evidence="2" type="ORF">X975_11352</name>
</gene>
<evidence type="ECO:0000313" key="2">
    <source>
        <dbReference type="EMBL" id="KFM63100.1"/>
    </source>
</evidence>
<feature type="compositionally biased region" description="Polar residues" evidence="1">
    <location>
        <begin position="30"/>
        <end position="73"/>
    </location>
</feature>